<dbReference type="InterPro" id="IPR017937">
    <property type="entry name" value="Thioredoxin_CS"/>
</dbReference>
<dbReference type="GO" id="GO:0015035">
    <property type="term" value="F:protein-disulfide reductase activity"/>
    <property type="evidence" value="ECO:0007669"/>
    <property type="project" value="UniProtKB-UniRule"/>
</dbReference>
<dbReference type="PROSITE" id="PS51352">
    <property type="entry name" value="THIOREDOXIN_2"/>
    <property type="match status" value="1"/>
</dbReference>
<protein>
    <recommendedName>
        <fullName evidence="6 7">Thioredoxin</fullName>
    </recommendedName>
</protein>
<dbReference type="Pfam" id="PF00085">
    <property type="entry name" value="Thioredoxin"/>
    <property type="match status" value="1"/>
</dbReference>
<evidence type="ECO:0000256" key="8">
    <source>
        <dbReference type="PIRSR" id="PIRSR000077-1"/>
    </source>
</evidence>
<feature type="site" description="Contributes to redox potential value" evidence="8">
    <location>
        <position position="35"/>
    </location>
</feature>
<dbReference type="FunFam" id="3.40.30.10:FF:000001">
    <property type="entry name" value="Thioredoxin"/>
    <property type="match status" value="1"/>
</dbReference>
<reference evidence="11 12" key="2">
    <citation type="submission" date="2015-01" db="EMBL/GenBank/DDBJ databases">
        <title>Complete genome sequence of Pyrinomonas methylaliphatogenes type strain K22T.</title>
        <authorList>
            <person name="Lee K.C.Y."/>
            <person name="Power J.F."/>
            <person name="Dunfield P.F."/>
            <person name="Morgan X.C."/>
            <person name="Huttenhower C."/>
            <person name="Stott M.B."/>
        </authorList>
    </citation>
    <scope>NUCLEOTIDE SEQUENCE [LARGE SCALE GENOMIC DNA]</scope>
    <source>
        <strain evidence="11 12">K22</strain>
    </source>
</reference>
<dbReference type="Gene3D" id="3.40.30.10">
    <property type="entry name" value="Glutaredoxin"/>
    <property type="match status" value="1"/>
</dbReference>
<dbReference type="AlphaFoldDB" id="A0A0B6WWG1"/>
<sequence length="113" mass="12465">MGDHVTEVTDSSFEKDVLQSDKPVLVDFWAEWCAPCRMLAPTIDAIAEKYAGSAKVVKMNVDDNPNTPHRYGIKGIPTLILFKNGKEEERVVGAVSKEAISRLIEKHLAPANT</sequence>
<accession>A0A0B6WWG1</accession>
<dbReference type="PANTHER" id="PTHR45663:SF11">
    <property type="entry name" value="GEO12009P1"/>
    <property type="match status" value="1"/>
</dbReference>
<evidence type="ECO:0000259" key="10">
    <source>
        <dbReference type="PROSITE" id="PS51352"/>
    </source>
</evidence>
<dbReference type="Proteomes" id="UP000031518">
    <property type="component" value="Unassembled WGS sequence"/>
</dbReference>
<dbReference type="PROSITE" id="PS00194">
    <property type="entry name" value="THIOREDOXIN_1"/>
    <property type="match status" value="1"/>
</dbReference>
<dbReference type="STRING" id="454194.PYK22_01613"/>
<feature type="domain" description="Thioredoxin" evidence="10">
    <location>
        <begin position="1"/>
        <end position="109"/>
    </location>
</feature>
<dbReference type="OrthoDB" id="9790390at2"/>
<dbReference type="GO" id="GO:0005829">
    <property type="term" value="C:cytosol"/>
    <property type="evidence" value="ECO:0007669"/>
    <property type="project" value="TreeGrafter"/>
</dbReference>
<feature type="site" description="Contributes to redox potential value" evidence="8">
    <location>
        <position position="34"/>
    </location>
</feature>
<dbReference type="PRINTS" id="PR00421">
    <property type="entry name" value="THIOREDOXIN"/>
</dbReference>
<dbReference type="InterPro" id="IPR036249">
    <property type="entry name" value="Thioredoxin-like_sf"/>
</dbReference>
<keyword evidence="12" id="KW-1185">Reference proteome</keyword>
<keyword evidence="5 9" id="KW-0676">Redox-active center</keyword>
<dbReference type="RefSeq" id="WP_041975977.1">
    <property type="nucleotide sequence ID" value="NZ_CBXV010000005.1"/>
</dbReference>
<dbReference type="GO" id="GO:0045454">
    <property type="term" value="P:cell redox homeostasis"/>
    <property type="evidence" value="ECO:0007669"/>
    <property type="project" value="TreeGrafter"/>
</dbReference>
<evidence type="ECO:0000256" key="7">
    <source>
        <dbReference type="PIRNR" id="PIRNR000077"/>
    </source>
</evidence>
<dbReference type="PIRSF" id="PIRSF000077">
    <property type="entry name" value="Thioredoxin"/>
    <property type="match status" value="1"/>
</dbReference>
<evidence type="ECO:0000256" key="9">
    <source>
        <dbReference type="PIRSR" id="PIRSR000077-4"/>
    </source>
</evidence>
<evidence type="ECO:0000256" key="2">
    <source>
        <dbReference type="ARBA" id="ARBA00022448"/>
    </source>
</evidence>
<dbReference type="PANTHER" id="PTHR45663">
    <property type="entry name" value="GEO12009P1"/>
    <property type="match status" value="1"/>
</dbReference>
<evidence type="ECO:0000256" key="3">
    <source>
        <dbReference type="ARBA" id="ARBA00022982"/>
    </source>
</evidence>
<dbReference type="InterPro" id="IPR013766">
    <property type="entry name" value="Thioredoxin_domain"/>
</dbReference>
<feature type="disulfide bond" description="Redox-active" evidence="9">
    <location>
        <begin position="33"/>
        <end position="36"/>
    </location>
</feature>
<evidence type="ECO:0000256" key="1">
    <source>
        <dbReference type="ARBA" id="ARBA00008987"/>
    </source>
</evidence>
<dbReference type="SUPFAM" id="SSF52833">
    <property type="entry name" value="Thioredoxin-like"/>
    <property type="match status" value="1"/>
</dbReference>
<evidence type="ECO:0000256" key="4">
    <source>
        <dbReference type="ARBA" id="ARBA00023157"/>
    </source>
</evidence>
<feature type="active site" description="Nucleophile" evidence="8">
    <location>
        <position position="36"/>
    </location>
</feature>
<gene>
    <name evidence="11" type="ORF">PYK22_01613</name>
</gene>
<keyword evidence="3" id="KW-0249">Electron transport</keyword>
<proteinExistence type="inferred from homology"/>
<dbReference type="EMBL" id="CBXV010000005">
    <property type="protein sequence ID" value="CDM65608.1"/>
    <property type="molecule type" value="Genomic_DNA"/>
</dbReference>
<reference evidence="11 12" key="1">
    <citation type="submission" date="2013-12" db="EMBL/GenBank/DDBJ databases">
        <authorList>
            <person name="Stott M."/>
        </authorList>
    </citation>
    <scope>NUCLEOTIDE SEQUENCE [LARGE SCALE GENOMIC DNA]</scope>
    <source>
        <strain evidence="11 12">K22</strain>
    </source>
</reference>
<evidence type="ECO:0000313" key="11">
    <source>
        <dbReference type="EMBL" id="CDM65608.1"/>
    </source>
</evidence>
<organism evidence="11 12">
    <name type="scientific">Pyrinomonas methylaliphatogenes</name>
    <dbReference type="NCBI Taxonomy" id="454194"/>
    <lineage>
        <taxon>Bacteria</taxon>
        <taxon>Pseudomonadati</taxon>
        <taxon>Acidobacteriota</taxon>
        <taxon>Blastocatellia</taxon>
        <taxon>Blastocatellales</taxon>
        <taxon>Pyrinomonadaceae</taxon>
        <taxon>Pyrinomonas</taxon>
    </lineage>
</organism>
<comment type="similarity">
    <text evidence="1 7">Belongs to the thioredoxin family.</text>
</comment>
<evidence type="ECO:0000256" key="5">
    <source>
        <dbReference type="ARBA" id="ARBA00023284"/>
    </source>
</evidence>
<evidence type="ECO:0000313" key="12">
    <source>
        <dbReference type="Proteomes" id="UP000031518"/>
    </source>
</evidence>
<dbReference type="InterPro" id="IPR005746">
    <property type="entry name" value="Thioredoxin"/>
</dbReference>
<name>A0A0B6WWG1_9BACT</name>
<keyword evidence="4 9" id="KW-1015">Disulfide bond</keyword>
<keyword evidence="2" id="KW-0813">Transport</keyword>
<dbReference type="NCBIfam" id="TIGR01068">
    <property type="entry name" value="thioredoxin"/>
    <property type="match status" value="1"/>
</dbReference>
<dbReference type="CDD" id="cd02947">
    <property type="entry name" value="TRX_family"/>
    <property type="match status" value="1"/>
</dbReference>
<evidence type="ECO:0000256" key="6">
    <source>
        <dbReference type="NCBIfam" id="TIGR01068"/>
    </source>
</evidence>
<feature type="active site" description="Nucleophile" evidence="8">
    <location>
        <position position="33"/>
    </location>
</feature>
<feature type="site" description="Deprotonates C-terminal active site Cys" evidence="8">
    <location>
        <position position="27"/>
    </location>
</feature>